<gene>
    <name evidence="1" type="ORF">GLYMA_01G199300</name>
</gene>
<organism evidence="1">
    <name type="scientific">Glycine max</name>
    <name type="common">Soybean</name>
    <name type="synonym">Glycine hispida</name>
    <dbReference type="NCBI Taxonomy" id="3847"/>
    <lineage>
        <taxon>Eukaryota</taxon>
        <taxon>Viridiplantae</taxon>
        <taxon>Streptophyta</taxon>
        <taxon>Embryophyta</taxon>
        <taxon>Tracheophyta</taxon>
        <taxon>Spermatophyta</taxon>
        <taxon>Magnoliopsida</taxon>
        <taxon>eudicotyledons</taxon>
        <taxon>Gunneridae</taxon>
        <taxon>Pentapetalae</taxon>
        <taxon>rosids</taxon>
        <taxon>fabids</taxon>
        <taxon>Fabales</taxon>
        <taxon>Fabaceae</taxon>
        <taxon>Papilionoideae</taxon>
        <taxon>50 kb inversion clade</taxon>
        <taxon>NPAAA clade</taxon>
        <taxon>indigoferoid/millettioid clade</taxon>
        <taxon>Phaseoleae</taxon>
        <taxon>Glycine</taxon>
        <taxon>Glycine subgen. Soja</taxon>
    </lineage>
</organism>
<reference evidence="1" key="3">
    <citation type="submission" date="2018-07" db="EMBL/GenBank/DDBJ databases">
        <title>WGS assembly of Glycine max.</title>
        <authorList>
            <person name="Schmutz J."/>
            <person name="Cannon S."/>
            <person name="Schlueter J."/>
            <person name="Ma J."/>
            <person name="Mitros T."/>
            <person name="Nelson W."/>
            <person name="Hyten D."/>
            <person name="Song Q."/>
            <person name="Thelen J."/>
            <person name="Cheng J."/>
            <person name="Xu D."/>
            <person name="Hellsten U."/>
            <person name="May G."/>
            <person name="Yu Y."/>
            <person name="Sakurai T."/>
            <person name="Umezawa T."/>
            <person name="Bhattacharyya M."/>
            <person name="Sandhu D."/>
            <person name="Valliyodan B."/>
            <person name="Lindquist E."/>
            <person name="Peto M."/>
            <person name="Grant D."/>
            <person name="Shu S."/>
            <person name="Goodstein D."/>
            <person name="Barry K."/>
            <person name="Futrell-Griggs M."/>
            <person name="Abernathy B."/>
            <person name="Du J."/>
            <person name="Tian Z."/>
            <person name="Zhu L."/>
            <person name="Gill N."/>
            <person name="Joshi T."/>
            <person name="Libault M."/>
            <person name="Sethuraman A."/>
            <person name="Zhang X."/>
            <person name="Shinozaki K."/>
            <person name="Nguyen H."/>
            <person name="Wing R."/>
            <person name="Cregan P."/>
            <person name="Specht J."/>
            <person name="Grimwood J."/>
            <person name="Rokhsar D."/>
            <person name="Stacey G."/>
            <person name="Shoemaker R."/>
            <person name="Jackson S."/>
        </authorList>
    </citation>
    <scope>NUCLEOTIDE SEQUENCE</scope>
    <source>
        <tissue evidence="1">Callus</tissue>
    </source>
</reference>
<dbReference type="HOGENOM" id="CLU_2675943_0_0_1"/>
<dbReference type="Gramene" id="KRH77214">
    <property type="protein sequence ID" value="KRH77214"/>
    <property type="gene ID" value="GLYMA_01G199300"/>
</dbReference>
<evidence type="ECO:0000313" key="3">
    <source>
        <dbReference type="Proteomes" id="UP000008827"/>
    </source>
</evidence>
<evidence type="ECO:0000313" key="1">
    <source>
        <dbReference type="EMBL" id="KRH77214.1"/>
    </source>
</evidence>
<dbReference type="EMBL" id="CM000834">
    <property type="protein sequence ID" value="KRH77214.1"/>
    <property type="molecule type" value="Genomic_DNA"/>
</dbReference>
<accession>K7K4U2</accession>
<reference evidence="2" key="2">
    <citation type="submission" date="2018-02" db="UniProtKB">
        <authorList>
            <consortium name="EnsemblPlants"/>
        </authorList>
    </citation>
    <scope>IDENTIFICATION</scope>
    <source>
        <strain evidence="2">Williams 82</strain>
    </source>
</reference>
<sequence length="75" mass="8579">MLKEGVQHRFSETDFESNKFSFSFSFDGTLSLNLPPNSFSFKSLFFSRLPTSRISLPFSPTNFRQSSLSRCEIGI</sequence>
<dbReference type="PaxDb" id="3847-GLYMA01G40741.1"/>
<dbReference type="InParanoid" id="K7K4U2"/>
<dbReference type="AlphaFoldDB" id="K7K4U2"/>
<evidence type="ECO:0000313" key="2">
    <source>
        <dbReference type="EnsemblPlants" id="KRH77214"/>
    </source>
</evidence>
<dbReference type="Proteomes" id="UP000008827">
    <property type="component" value="Chromosome 1"/>
</dbReference>
<dbReference type="EnsemblPlants" id="KRH77214">
    <property type="protein sequence ID" value="KRH77214"/>
    <property type="gene ID" value="GLYMA_01G199300"/>
</dbReference>
<name>K7K4U2_SOYBN</name>
<keyword evidence="3" id="KW-1185">Reference proteome</keyword>
<protein>
    <submittedName>
        <fullName evidence="1 2">Uncharacterized protein</fullName>
    </submittedName>
</protein>
<proteinExistence type="predicted"/>
<reference evidence="1 2" key="1">
    <citation type="journal article" date="2010" name="Nature">
        <title>Genome sequence of the palaeopolyploid soybean.</title>
        <authorList>
            <person name="Schmutz J."/>
            <person name="Cannon S.B."/>
            <person name="Schlueter J."/>
            <person name="Ma J."/>
            <person name="Mitros T."/>
            <person name="Nelson W."/>
            <person name="Hyten D.L."/>
            <person name="Song Q."/>
            <person name="Thelen J.J."/>
            <person name="Cheng J."/>
            <person name="Xu D."/>
            <person name="Hellsten U."/>
            <person name="May G.D."/>
            <person name="Yu Y."/>
            <person name="Sakurai T."/>
            <person name="Umezawa T."/>
            <person name="Bhattacharyya M.K."/>
            <person name="Sandhu D."/>
            <person name="Valliyodan B."/>
            <person name="Lindquist E."/>
            <person name="Peto M."/>
            <person name="Grant D."/>
            <person name="Shu S."/>
            <person name="Goodstein D."/>
            <person name="Barry K."/>
            <person name="Futrell-Griggs M."/>
            <person name="Abernathy B."/>
            <person name="Du J."/>
            <person name="Tian Z."/>
            <person name="Zhu L."/>
            <person name="Gill N."/>
            <person name="Joshi T."/>
            <person name="Libault M."/>
            <person name="Sethuraman A."/>
            <person name="Zhang X.-C."/>
            <person name="Shinozaki K."/>
            <person name="Nguyen H.T."/>
            <person name="Wing R.A."/>
            <person name="Cregan P."/>
            <person name="Specht J."/>
            <person name="Grimwood J."/>
            <person name="Rokhsar D."/>
            <person name="Stacey G."/>
            <person name="Shoemaker R.C."/>
            <person name="Jackson S.A."/>
        </authorList>
    </citation>
    <scope>NUCLEOTIDE SEQUENCE [LARGE SCALE GENOMIC DNA]</scope>
    <source>
        <strain evidence="2">cv. Williams 82</strain>
        <tissue evidence="1">Callus</tissue>
    </source>
</reference>